<evidence type="ECO:0000313" key="12">
    <source>
        <dbReference type="EMBL" id="CAB4194584.1"/>
    </source>
</evidence>
<dbReference type="GO" id="GO:0000428">
    <property type="term" value="C:DNA-directed RNA polymerase complex"/>
    <property type="evidence" value="ECO:0007669"/>
    <property type="project" value="UniProtKB-KW"/>
</dbReference>
<evidence type="ECO:0000259" key="11">
    <source>
        <dbReference type="SMART" id="SM00493"/>
    </source>
</evidence>
<evidence type="ECO:0000256" key="5">
    <source>
        <dbReference type="ARBA" id="ARBA00022705"/>
    </source>
</evidence>
<keyword evidence="4" id="KW-0548">Nucleotidyltransferase</keyword>
<dbReference type="GO" id="GO:0003899">
    <property type="term" value="F:DNA-directed RNA polymerase activity"/>
    <property type="evidence" value="ECO:0007669"/>
    <property type="project" value="InterPro"/>
</dbReference>
<dbReference type="InterPro" id="IPR002694">
    <property type="entry name" value="Znf_CHC2"/>
</dbReference>
<evidence type="ECO:0000256" key="7">
    <source>
        <dbReference type="ARBA" id="ARBA00022771"/>
    </source>
</evidence>
<dbReference type="GO" id="GO:0006269">
    <property type="term" value="P:DNA replication, synthesis of primer"/>
    <property type="evidence" value="ECO:0007669"/>
    <property type="project" value="UniProtKB-KW"/>
</dbReference>
<dbReference type="PANTHER" id="PTHR30313">
    <property type="entry name" value="DNA PRIMASE"/>
    <property type="match status" value="1"/>
</dbReference>
<sequence>MQKITLQEALTTGRGTERSFCCPVHDDSNASASVNVVKGVWYCYACHAKGTTEDHVPSPEDVIRVLAGEVPPRTYPETWLDLFDAREPSPYWSQRFGEEVASKHRCGTHFETGVPTYPIRYPNGDLVGVVTRQTEGKSKYLYPSGIRTSGAFYGEYKPSNVFVLVEGAADVMAIDQSGIPDGWTILGCFGSGLHMPQIQLIADYAPKVVIAAFDNDSAGYGAIERAKHQLLDIAPVLSHSWGNVNANDPGDAPVEQRIESLCATLLDSPYGKYK</sequence>
<evidence type="ECO:0000256" key="6">
    <source>
        <dbReference type="ARBA" id="ARBA00022723"/>
    </source>
</evidence>
<dbReference type="Gene3D" id="3.90.580.10">
    <property type="entry name" value="Zinc finger, CHC2-type domain"/>
    <property type="match status" value="1"/>
</dbReference>
<dbReference type="InterPro" id="IPR050219">
    <property type="entry name" value="DnaG_primase"/>
</dbReference>
<gene>
    <name evidence="12" type="ORF">UFOVP1264_39</name>
</gene>
<evidence type="ECO:0000256" key="4">
    <source>
        <dbReference type="ARBA" id="ARBA00022695"/>
    </source>
</evidence>
<dbReference type="CDD" id="cd03364">
    <property type="entry name" value="TOPRIM_DnaG_primases"/>
    <property type="match status" value="1"/>
</dbReference>
<dbReference type="EMBL" id="LR797213">
    <property type="protein sequence ID" value="CAB4194584.1"/>
    <property type="molecule type" value="Genomic_DNA"/>
</dbReference>
<accession>A0A6J5RRV5</accession>
<dbReference type="SMART" id="SM00493">
    <property type="entry name" value="TOPRIM"/>
    <property type="match status" value="1"/>
</dbReference>
<evidence type="ECO:0000259" key="10">
    <source>
        <dbReference type="SMART" id="SM00400"/>
    </source>
</evidence>
<feature type="domain" description="Zinc finger CHC2-type" evidence="10">
    <location>
        <begin position="21"/>
        <end position="67"/>
    </location>
</feature>
<dbReference type="SUPFAM" id="SSF57783">
    <property type="entry name" value="Zinc beta-ribbon"/>
    <property type="match status" value="1"/>
</dbReference>
<name>A0A6J5RRV5_9CAUD</name>
<keyword evidence="9" id="KW-0804">Transcription</keyword>
<dbReference type="PANTHER" id="PTHR30313:SF2">
    <property type="entry name" value="DNA PRIMASE"/>
    <property type="match status" value="1"/>
</dbReference>
<evidence type="ECO:0000256" key="1">
    <source>
        <dbReference type="ARBA" id="ARBA00022478"/>
    </source>
</evidence>
<dbReference type="InterPro" id="IPR036977">
    <property type="entry name" value="DNA_primase_Znf_CHC2"/>
</dbReference>
<protein>
    <submittedName>
        <fullName evidence="12">Bacterial DnaG primase, TOPRIM domain</fullName>
    </submittedName>
</protein>
<feature type="domain" description="Toprim" evidence="11">
    <location>
        <begin position="160"/>
        <end position="235"/>
    </location>
</feature>
<keyword evidence="7" id="KW-0863">Zinc-finger</keyword>
<dbReference type="InterPro" id="IPR006171">
    <property type="entry name" value="TOPRIM_dom"/>
</dbReference>
<dbReference type="SMART" id="SM00400">
    <property type="entry name" value="ZnF_CHCC"/>
    <property type="match status" value="1"/>
</dbReference>
<keyword evidence="6" id="KW-0479">Metal-binding</keyword>
<evidence type="ECO:0000256" key="9">
    <source>
        <dbReference type="ARBA" id="ARBA00023163"/>
    </source>
</evidence>
<dbReference type="SUPFAM" id="SSF56731">
    <property type="entry name" value="DNA primase core"/>
    <property type="match status" value="1"/>
</dbReference>
<dbReference type="Pfam" id="PF01807">
    <property type="entry name" value="Zn_ribbon_DnaG"/>
    <property type="match status" value="1"/>
</dbReference>
<organism evidence="12">
    <name type="scientific">uncultured Caudovirales phage</name>
    <dbReference type="NCBI Taxonomy" id="2100421"/>
    <lineage>
        <taxon>Viruses</taxon>
        <taxon>Duplodnaviria</taxon>
        <taxon>Heunggongvirae</taxon>
        <taxon>Uroviricota</taxon>
        <taxon>Caudoviricetes</taxon>
        <taxon>Peduoviridae</taxon>
        <taxon>Maltschvirus</taxon>
        <taxon>Maltschvirus maltsch</taxon>
    </lineage>
</organism>
<keyword evidence="5" id="KW-0235">DNA replication</keyword>
<dbReference type="GO" id="GO:0008270">
    <property type="term" value="F:zinc ion binding"/>
    <property type="evidence" value="ECO:0007669"/>
    <property type="project" value="UniProtKB-KW"/>
</dbReference>
<keyword evidence="3" id="KW-0808">Transferase</keyword>
<keyword evidence="2" id="KW-0639">Primosome</keyword>
<dbReference type="Pfam" id="PF13155">
    <property type="entry name" value="Toprim_2"/>
    <property type="match status" value="1"/>
</dbReference>
<reference evidence="12" key="1">
    <citation type="submission" date="2020-05" db="EMBL/GenBank/DDBJ databases">
        <authorList>
            <person name="Chiriac C."/>
            <person name="Salcher M."/>
            <person name="Ghai R."/>
            <person name="Kavagutti S V."/>
        </authorList>
    </citation>
    <scope>NUCLEOTIDE SEQUENCE</scope>
</reference>
<dbReference type="GO" id="GO:0003677">
    <property type="term" value="F:DNA binding"/>
    <property type="evidence" value="ECO:0007669"/>
    <property type="project" value="InterPro"/>
</dbReference>
<dbReference type="Gene3D" id="3.40.1360.10">
    <property type="match status" value="1"/>
</dbReference>
<dbReference type="InterPro" id="IPR034151">
    <property type="entry name" value="TOPRIM_DnaG_bac"/>
</dbReference>
<keyword evidence="1" id="KW-0240">DNA-directed RNA polymerase</keyword>
<keyword evidence="8" id="KW-0862">Zinc</keyword>
<evidence type="ECO:0000256" key="8">
    <source>
        <dbReference type="ARBA" id="ARBA00022833"/>
    </source>
</evidence>
<proteinExistence type="predicted"/>
<evidence type="ECO:0000256" key="3">
    <source>
        <dbReference type="ARBA" id="ARBA00022679"/>
    </source>
</evidence>
<evidence type="ECO:0000256" key="2">
    <source>
        <dbReference type="ARBA" id="ARBA00022515"/>
    </source>
</evidence>